<keyword evidence="5 8" id="KW-1133">Transmembrane helix</keyword>
<dbReference type="OrthoDB" id="9803597at2"/>
<dbReference type="InterPro" id="IPR038377">
    <property type="entry name" value="Na/Glc_symporter_sf"/>
</dbReference>
<feature type="transmembrane region" description="Helical" evidence="8">
    <location>
        <begin position="185"/>
        <end position="206"/>
    </location>
</feature>
<dbReference type="EMBL" id="FQUS01000006">
    <property type="protein sequence ID" value="SHF16689.1"/>
    <property type="molecule type" value="Genomic_DNA"/>
</dbReference>
<dbReference type="PROSITE" id="PS50283">
    <property type="entry name" value="NA_SOLUT_SYMP_3"/>
    <property type="match status" value="1"/>
</dbReference>
<feature type="transmembrane region" description="Helical" evidence="8">
    <location>
        <begin position="47"/>
        <end position="65"/>
    </location>
</feature>
<feature type="transmembrane region" description="Helical" evidence="8">
    <location>
        <begin position="379"/>
        <end position="400"/>
    </location>
</feature>
<dbReference type="Gene3D" id="1.20.1730.10">
    <property type="entry name" value="Sodium/glucose cotransporter"/>
    <property type="match status" value="1"/>
</dbReference>
<evidence type="ECO:0000313" key="9">
    <source>
        <dbReference type="EMBL" id="SHF16689.1"/>
    </source>
</evidence>
<evidence type="ECO:0000256" key="1">
    <source>
        <dbReference type="ARBA" id="ARBA00004141"/>
    </source>
</evidence>
<feature type="transmembrane region" description="Helical" evidence="8">
    <location>
        <begin position="77"/>
        <end position="96"/>
    </location>
</feature>
<dbReference type="RefSeq" id="WP_073061286.1">
    <property type="nucleotide sequence ID" value="NZ_FQUS01000006.1"/>
</dbReference>
<feature type="transmembrane region" description="Helical" evidence="8">
    <location>
        <begin position="262"/>
        <end position="285"/>
    </location>
</feature>
<feature type="transmembrane region" description="Helical" evidence="8">
    <location>
        <begin position="226"/>
        <end position="241"/>
    </location>
</feature>
<dbReference type="GO" id="GO:0005886">
    <property type="term" value="C:plasma membrane"/>
    <property type="evidence" value="ECO:0007669"/>
    <property type="project" value="TreeGrafter"/>
</dbReference>
<feature type="transmembrane region" description="Helical" evidence="8">
    <location>
        <begin position="6"/>
        <end position="26"/>
    </location>
</feature>
<evidence type="ECO:0000256" key="5">
    <source>
        <dbReference type="ARBA" id="ARBA00022989"/>
    </source>
</evidence>
<evidence type="ECO:0000256" key="6">
    <source>
        <dbReference type="ARBA" id="ARBA00023136"/>
    </source>
</evidence>
<accession>A0A1M4ZF49</accession>
<evidence type="ECO:0000256" key="4">
    <source>
        <dbReference type="ARBA" id="ARBA00022692"/>
    </source>
</evidence>
<evidence type="ECO:0000313" key="10">
    <source>
        <dbReference type="Proteomes" id="UP000184041"/>
    </source>
</evidence>
<dbReference type="AlphaFoldDB" id="A0A1M4ZF49"/>
<keyword evidence="6 8" id="KW-0472">Membrane</keyword>
<protein>
    <submittedName>
        <fullName evidence="9">Solute:Na+ symporter, SSS family</fullName>
    </submittedName>
</protein>
<comment type="similarity">
    <text evidence="2 7">Belongs to the sodium:solute symporter (SSF) (TC 2.A.21) family.</text>
</comment>
<feature type="transmembrane region" description="Helical" evidence="8">
    <location>
        <begin position="353"/>
        <end position="373"/>
    </location>
</feature>
<keyword evidence="4 8" id="KW-0812">Transmembrane</keyword>
<reference evidence="9 10" key="1">
    <citation type="submission" date="2016-11" db="EMBL/GenBank/DDBJ databases">
        <authorList>
            <person name="Jaros S."/>
            <person name="Januszkiewicz K."/>
            <person name="Wedrychowicz H."/>
        </authorList>
    </citation>
    <scope>NUCLEOTIDE SEQUENCE [LARGE SCALE GENOMIC DNA]</scope>
    <source>
        <strain evidence="9 10">DSM 21986</strain>
    </source>
</reference>
<evidence type="ECO:0000256" key="2">
    <source>
        <dbReference type="ARBA" id="ARBA00006434"/>
    </source>
</evidence>
<feature type="transmembrane region" description="Helical" evidence="8">
    <location>
        <begin position="407"/>
        <end position="426"/>
    </location>
</feature>
<name>A0A1M4ZF49_9BACT</name>
<feature type="transmembrane region" description="Helical" evidence="8">
    <location>
        <begin position="154"/>
        <end position="178"/>
    </location>
</feature>
<dbReference type="GO" id="GO:0022857">
    <property type="term" value="F:transmembrane transporter activity"/>
    <property type="evidence" value="ECO:0007669"/>
    <property type="project" value="InterPro"/>
</dbReference>
<dbReference type="InterPro" id="IPR050277">
    <property type="entry name" value="Sodium:Solute_Symporter"/>
</dbReference>
<dbReference type="Pfam" id="PF00474">
    <property type="entry name" value="SSF"/>
    <property type="match status" value="1"/>
</dbReference>
<organism evidence="9 10">
    <name type="scientific">Fodinibius roseus</name>
    <dbReference type="NCBI Taxonomy" id="1194090"/>
    <lineage>
        <taxon>Bacteria</taxon>
        <taxon>Pseudomonadati</taxon>
        <taxon>Balneolota</taxon>
        <taxon>Balneolia</taxon>
        <taxon>Balneolales</taxon>
        <taxon>Balneolaceae</taxon>
        <taxon>Fodinibius</taxon>
    </lineage>
</organism>
<feature type="transmembrane region" description="Helical" evidence="8">
    <location>
        <begin position="438"/>
        <end position="458"/>
    </location>
</feature>
<dbReference type="PANTHER" id="PTHR48086">
    <property type="entry name" value="SODIUM/PROLINE SYMPORTER-RELATED"/>
    <property type="match status" value="1"/>
</dbReference>
<dbReference type="CDD" id="cd10322">
    <property type="entry name" value="SLC5sbd"/>
    <property type="match status" value="1"/>
</dbReference>
<evidence type="ECO:0000256" key="7">
    <source>
        <dbReference type="RuleBase" id="RU362091"/>
    </source>
</evidence>
<sequence>MTDLEFKLIDWAIISLYFIFLIYLTWQRDWEETDEETFLLSGRKMSLPAFVATLVSTWYGGILGVGEYSYQFGISQWLLFGFPFYVFSALFAWLLAGKIRMNKALSLPEAVGNFYGERAGQFSAFPIFILVSPAPYILMLGLIFQYLTGGTGDFLWYAGAVAFFSVAYVIFGGFSAVVHTDMLQIVLMFGGFIGLLIFAGMNFGGLHSLWEHMPASYRDITGGQDLQYILVWFFIALWTFVDPSFHQRAAAAKSPATARKGIFVSILLWSIFDFLTMFSGIYGWAILGPDLAEPVMVYPYLANEILPLGFKGLFFVALLATIMSTLDSYLFLSGQTLGRDLLAKHFPSVKNNTLTRISTVIAAVLGILLIIVYPSVIDLWYVIGSVMLPGLLIPVLGVYLRYFSLRAGWVLPTMIISIGVSLGWLVLGTLTSTTEYDYTFLGMEPFYPGLAVSILLWLAGRVGKGEKGVGVLEETEFSREITE</sequence>
<proteinExistence type="inferred from homology"/>
<comment type="subcellular location">
    <subcellularLocation>
        <location evidence="1">Membrane</location>
        <topology evidence="1">Multi-pass membrane protein</topology>
    </subcellularLocation>
</comment>
<evidence type="ECO:0000256" key="8">
    <source>
        <dbReference type="SAM" id="Phobius"/>
    </source>
</evidence>
<feature type="transmembrane region" description="Helical" evidence="8">
    <location>
        <begin position="305"/>
        <end position="332"/>
    </location>
</feature>
<keyword evidence="3" id="KW-0813">Transport</keyword>
<dbReference type="InterPro" id="IPR001734">
    <property type="entry name" value="Na/solute_symporter"/>
</dbReference>
<gene>
    <name evidence="9" type="ORF">SAMN05443144_10615</name>
</gene>
<evidence type="ECO:0000256" key="3">
    <source>
        <dbReference type="ARBA" id="ARBA00022448"/>
    </source>
</evidence>
<feature type="transmembrane region" description="Helical" evidence="8">
    <location>
        <begin position="127"/>
        <end position="148"/>
    </location>
</feature>
<dbReference type="Proteomes" id="UP000184041">
    <property type="component" value="Unassembled WGS sequence"/>
</dbReference>
<keyword evidence="10" id="KW-1185">Reference proteome</keyword>
<dbReference type="PANTHER" id="PTHR48086:SF7">
    <property type="entry name" value="SODIUM-SOLUTE SYMPORTER-RELATED"/>
    <property type="match status" value="1"/>
</dbReference>
<dbReference type="STRING" id="1194090.SAMN05443144_10615"/>